<comment type="pathway">
    <text evidence="1">Metabolic intermediate biosynthesis; chorismate biosynthesis; chorismate from D-erythrose 4-phosphate and phosphoenolpyruvate: step 4/7.</text>
</comment>
<dbReference type="RefSeq" id="WP_151166596.1">
    <property type="nucleotide sequence ID" value="NZ_WACR01000003.1"/>
</dbReference>
<dbReference type="GO" id="GO:0009423">
    <property type="term" value="P:chorismate biosynthetic process"/>
    <property type="evidence" value="ECO:0007669"/>
    <property type="project" value="TreeGrafter"/>
</dbReference>
<dbReference type="InterPro" id="IPR022893">
    <property type="entry name" value="Shikimate_DH_fam"/>
</dbReference>
<dbReference type="OrthoDB" id="9792692at2"/>
<proteinExistence type="predicted"/>
<evidence type="ECO:0000313" key="6">
    <source>
        <dbReference type="Proteomes" id="UP000435357"/>
    </source>
</evidence>
<dbReference type="InterPro" id="IPR036291">
    <property type="entry name" value="NAD(P)-bd_dom_sf"/>
</dbReference>
<keyword evidence="6" id="KW-1185">Reference proteome</keyword>
<evidence type="ECO:0000256" key="2">
    <source>
        <dbReference type="ARBA" id="ARBA00023002"/>
    </source>
</evidence>
<dbReference type="AlphaFoldDB" id="A0A6N6MCC1"/>
<accession>A0A6N6MCC1</accession>
<evidence type="ECO:0000313" key="5">
    <source>
        <dbReference type="EMBL" id="KAB1065048.1"/>
    </source>
</evidence>
<keyword evidence="2" id="KW-0560">Oxidoreductase</keyword>
<evidence type="ECO:0000259" key="4">
    <source>
        <dbReference type="Pfam" id="PF08501"/>
    </source>
</evidence>
<dbReference type="PANTHER" id="PTHR21089:SF1">
    <property type="entry name" value="BIFUNCTIONAL 3-DEHYDROQUINATE DEHYDRATASE_SHIKIMATE DEHYDROGENASE, CHLOROPLASTIC"/>
    <property type="match status" value="1"/>
</dbReference>
<keyword evidence="3" id="KW-0028">Amino-acid biosynthesis</keyword>
<keyword evidence="3" id="KW-0057">Aromatic amino acid biosynthesis</keyword>
<evidence type="ECO:0000256" key="3">
    <source>
        <dbReference type="ARBA" id="ARBA00023141"/>
    </source>
</evidence>
<name>A0A6N6MCC1_9FLAO</name>
<sequence>MKSYGLIGKSLKHSFSPSYFKDKFKHEHITADYELIEVENPANLRSVDFQKYSGLNVTIPFKSQIIALLDSLSNEAIEIGAVNTIKINEGQLIGHNTDWVGFKESIEPLLNGSDQNALIFGTGGASKAVSFALDKLDISFELVSRNMKPGIMHYDSLTPNKLAKYDILINTTPVGTKHGKDDILPIHYEALQPHMLVFDLVYNPPKTELLMRAKNAGCRIKNGHEMLEKQAEAAWEIWNQ</sequence>
<dbReference type="Proteomes" id="UP000435357">
    <property type="component" value="Unassembled WGS sequence"/>
</dbReference>
<dbReference type="Gene3D" id="3.40.50.10860">
    <property type="entry name" value="Leucine Dehydrogenase, chain A, domain 1"/>
    <property type="match status" value="1"/>
</dbReference>
<dbReference type="SUPFAM" id="SSF51735">
    <property type="entry name" value="NAD(P)-binding Rossmann-fold domains"/>
    <property type="match status" value="1"/>
</dbReference>
<dbReference type="GO" id="GO:0009073">
    <property type="term" value="P:aromatic amino acid family biosynthetic process"/>
    <property type="evidence" value="ECO:0007669"/>
    <property type="project" value="UniProtKB-KW"/>
</dbReference>
<reference evidence="5 6" key="1">
    <citation type="submission" date="2019-09" db="EMBL/GenBank/DDBJ databases">
        <title>Genomes of Cryomorphaceae.</title>
        <authorList>
            <person name="Bowman J.P."/>
        </authorList>
    </citation>
    <scope>NUCLEOTIDE SEQUENCE [LARGE SCALE GENOMIC DNA]</scope>
    <source>
        <strain evidence="5 6">KCTC 52047</strain>
    </source>
</reference>
<dbReference type="EMBL" id="WACR01000003">
    <property type="protein sequence ID" value="KAB1065048.1"/>
    <property type="molecule type" value="Genomic_DNA"/>
</dbReference>
<evidence type="ECO:0000256" key="1">
    <source>
        <dbReference type="ARBA" id="ARBA00004871"/>
    </source>
</evidence>
<dbReference type="GO" id="GO:0050661">
    <property type="term" value="F:NADP binding"/>
    <property type="evidence" value="ECO:0007669"/>
    <property type="project" value="TreeGrafter"/>
</dbReference>
<dbReference type="Pfam" id="PF08501">
    <property type="entry name" value="Shikimate_dh_N"/>
    <property type="match status" value="1"/>
</dbReference>
<dbReference type="InterPro" id="IPR046346">
    <property type="entry name" value="Aminoacid_DH-like_N_sf"/>
</dbReference>
<protein>
    <submittedName>
        <fullName evidence="5">Shikimate dehydrogenase</fullName>
    </submittedName>
</protein>
<dbReference type="Gene3D" id="3.40.50.720">
    <property type="entry name" value="NAD(P)-binding Rossmann-like Domain"/>
    <property type="match status" value="1"/>
</dbReference>
<dbReference type="PANTHER" id="PTHR21089">
    <property type="entry name" value="SHIKIMATE DEHYDROGENASE"/>
    <property type="match status" value="1"/>
</dbReference>
<dbReference type="CDD" id="cd01065">
    <property type="entry name" value="NAD_bind_Shikimate_DH"/>
    <property type="match status" value="1"/>
</dbReference>
<organism evidence="5 6">
    <name type="scientific">Salibacter halophilus</name>
    <dbReference type="NCBI Taxonomy" id="1803916"/>
    <lineage>
        <taxon>Bacteria</taxon>
        <taxon>Pseudomonadati</taxon>
        <taxon>Bacteroidota</taxon>
        <taxon>Flavobacteriia</taxon>
        <taxon>Flavobacteriales</taxon>
        <taxon>Salibacteraceae</taxon>
        <taxon>Salibacter</taxon>
    </lineage>
</organism>
<dbReference type="GO" id="GO:0005829">
    <property type="term" value="C:cytosol"/>
    <property type="evidence" value="ECO:0007669"/>
    <property type="project" value="TreeGrafter"/>
</dbReference>
<feature type="domain" description="Shikimate dehydrogenase substrate binding N-terminal" evidence="4">
    <location>
        <begin position="6"/>
        <end position="85"/>
    </location>
</feature>
<dbReference type="GO" id="GO:0004764">
    <property type="term" value="F:shikimate 3-dehydrogenase (NADP+) activity"/>
    <property type="evidence" value="ECO:0007669"/>
    <property type="project" value="InterPro"/>
</dbReference>
<dbReference type="InterPro" id="IPR013708">
    <property type="entry name" value="Shikimate_DH-bd_N"/>
</dbReference>
<comment type="caution">
    <text evidence="5">The sequence shown here is derived from an EMBL/GenBank/DDBJ whole genome shotgun (WGS) entry which is preliminary data.</text>
</comment>
<dbReference type="SUPFAM" id="SSF53223">
    <property type="entry name" value="Aminoacid dehydrogenase-like, N-terminal domain"/>
    <property type="match status" value="1"/>
</dbReference>
<dbReference type="GO" id="GO:0019632">
    <property type="term" value="P:shikimate metabolic process"/>
    <property type="evidence" value="ECO:0007669"/>
    <property type="project" value="TreeGrafter"/>
</dbReference>
<gene>
    <name evidence="5" type="ORF">F3059_03610</name>
</gene>